<dbReference type="EMBL" id="JAPUBN010000006">
    <property type="protein sequence ID" value="MCZ2720311.1"/>
    <property type="molecule type" value="Genomic_DNA"/>
</dbReference>
<evidence type="ECO:0000313" key="16">
    <source>
        <dbReference type="EMBL" id="MCZ2720311.1"/>
    </source>
</evidence>
<evidence type="ECO:0000256" key="12">
    <source>
        <dbReference type="ARBA" id="ARBA00023244"/>
    </source>
</evidence>
<evidence type="ECO:0000256" key="14">
    <source>
        <dbReference type="PIRNR" id="PIRNR000167"/>
    </source>
</evidence>
<comment type="caution">
    <text evidence="16">The sequence shown here is derived from an EMBL/GenBank/DDBJ whole genome shotgun (WGS) entry which is preliminary data.</text>
</comment>
<comment type="subcellular location">
    <subcellularLocation>
        <location evidence="1 14">Cytoplasm</location>
    </subcellularLocation>
</comment>
<reference evidence="16" key="1">
    <citation type="submission" date="2022-12" db="EMBL/GenBank/DDBJ databases">
        <title>Marinomonas 15G1-11 sp. nov, isolated from marine algae.</title>
        <authorList>
            <person name="Butt M."/>
            <person name="Choi D.G."/>
            <person name="Kim J.M."/>
            <person name="Lee J.K."/>
            <person name="Baek J.H."/>
            <person name="Jeon C.O."/>
        </authorList>
    </citation>
    <scope>NUCLEOTIDE SEQUENCE</scope>
    <source>
        <strain evidence="16">15G1-11</strain>
    </source>
</reference>
<proteinExistence type="inferred from homology"/>
<keyword evidence="6 14" id="KW-0963">Cytoplasm</keyword>
<dbReference type="CDD" id="cd01335">
    <property type="entry name" value="Radical_SAM"/>
    <property type="match status" value="1"/>
</dbReference>
<dbReference type="PROSITE" id="PS51918">
    <property type="entry name" value="RADICAL_SAM"/>
    <property type="match status" value="1"/>
</dbReference>
<dbReference type="GO" id="GO:0051989">
    <property type="term" value="F:coproporphyrinogen dehydrogenase activity"/>
    <property type="evidence" value="ECO:0007669"/>
    <property type="project" value="UniProtKB-EC"/>
</dbReference>
<keyword evidence="12 14" id="KW-0627">Porphyrin biosynthesis</keyword>
<evidence type="ECO:0000256" key="8">
    <source>
        <dbReference type="ARBA" id="ARBA00022723"/>
    </source>
</evidence>
<comment type="subunit">
    <text evidence="4">Monomer.</text>
</comment>
<evidence type="ECO:0000256" key="11">
    <source>
        <dbReference type="ARBA" id="ARBA00023014"/>
    </source>
</evidence>
<dbReference type="SFLD" id="SFLDG01082">
    <property type="entry name" value="B12-binding_domain_containing"/>
    <property type="match status" value="1"/>
</dbReference>
<dbReference type="InterPro" id="IPR034505">
    <property type="entry name" value="Coproporphyrinogen-III_oxidase"/>
</dbReference>
<dbReference type="InterPro" id="IPR007197">
    <property type="entry name" value="rSAM"/>
</dbReference>
<dbReference type="Pfam" id="PF06969">
    <property type="entry name" value="HemN_C"/>
    <property type="match status" value="1"/>
</dbReference>
<dbReference type="SFLD" id="SFLDS00029">
    <property type="entry name" value="Radical_SAM"/>
    <property type="match status" value="1"/>
</dbReference>
<comment type="pathway">
    <text evidence="2 14">Porphyrin-containing compound metabolism; protoporphyrin-IX biosynthesis; protoporphyrinogen-IX from coproporphyrinogen-III (AdoMet route): step 1/1.</text>
</comment>
<evidence type="ECO:0000313" key="17">
    <source>
        <dbReference type="Proteomes" id="UP001149719"/>
    </source>
</evidence>
<dbReference type="PIRSF" id="PIRSF000167">
    <property type="entry name" value="HemN"/>
    <property type="match status" value="1"/>
</dbReference>
<dbReference type="Gene3D" id="3.30.750.200">
    <property type="match status" value="1"/>
</dbReference>
<feature type="domain" description="Radical SAM core" evidence="15">
    <location>
        <begin position="42"/>
        <end position="278"/>
    </location>
</feature>
<organism evidence="16 17">
    <name type="scientific">Marinomonas phaeophyticola</name>
    <dbReference type="NCBI Taxonomy" id="3004091"/>
    <lineage>
        <taxon>Bacteria</taxon>
        <taxon>Pseudomonadati</taxon>
        <taxon>Pseudomonadota</taxon>
        <taxon>Gammaproteobacteria</taxon>
        <taxon>Oceanospirillales</taxon>
        <taxon>Oceanospirillaceae</taxon>
        <taxon>Marinomonas</taxon>
    </lineage>
</organism>
<dbReference type="RefSeq" id="WP_269122104.1">
    <property type="nucleotide sequence ID" value="NZ_JAPUBN010000006.1"/>
</dbReference>
<keyword evidence="11 14" id="KW-0411">Iron-sulfur</keyword>
<dbReference type="PANTHER" id="PTHR13932">
    <property type="entry name" value="COPROPORPHYRINIGEN III OXIDASE"/>
    <property type="match status" value="1"/>
</dbReference>
<dbReference type="InterPro" id="IPR010723">
    <property type="entry name" value="HemN_C"/>
</dbReference>
<dbReference type="PANTHER" id="PTHR13932:SF6">
    <property type="entry name" value="OXYGEN-INDEPENDENT COPROPORPHYRINOGEN III OXIDASE"/>
    <property type="match status" value="1"/>
</dbReference>
<dbReference type="InterPro" id="IPR006638">
    <property type="entry name" value="Elp3/MiaA/NifB-like_rSAM"/>
</dbReference>
<keyword evidence="7 14" id="KW-0949">S-adenosyl-L-methionine</keyword>
<dbReference type="Pfam" id="PF04055">
    <property type="entry name" value="Radical_SAM"/>
    <property type="match status" value="1"/>
</dbReference>
<keyword evidence="5 14" id="KW-0004">4Fe-4S</keyword>
<name>A0ABT4JQ77_9GAMM</name>
<keyword evidence="10 14" id="KW-0408">Iron</keyword>
<evidence type="ECO:0000259" key="15">
    <source>
        <dbReference type="PROSITE" id="PS51918"/>
    </source>
</evidence>
<evidence type="ECO:0000256" key="13">
    <source>
        <dbReference type="ARBA" id="ARBA00048321"/>
    </source>
</evidence>
<keyword evidence="9 14" id="KW-0560">Oxidoreductase</keyword>
<gene>
    <name evidence="16" type="primary">hemN</name>
    <name evidence="16" type="ORF">O1D97_01290</name>
</gene>
<dbReference type="SUPFAM" id="SSF102114">
    <property type="entry name" value="Radical SAM enzymes"/>
    <property type="match status" value="1"/>
</dbReference>
<evidence type="ECO:0000256" key="3">
    <source>
        <dbReference type="ARBA" id="ARBA00005493"/>
    </source>
</evidence>
<dbReference type="SFLD" id="SFLDG01065">
    <property type="entry name" value="anaerobic_coproporphyrinogen-I"/>
    <property type="match status" value="1"/>
</dbReference>
<sequence length="452" mass="52406">MLWNTELIEKYNLSGPRYTSYPTAPQFSTEISKIALIEKMLTPSSKPLSLYFHIPFCAHLCYYCACNKIVTKQYDKGREYIELLEEELRLRSLMIQNDRPVTQLHFGGGTPTFLSCESIKTLFNTIHQYFNLLDDDSGDYSIEVDPREINLEKLTCLRKLGFNRLSLGIQDFDERVQKAIHRSQSVNLVSELLEQARDLGFRSINFDLIYGLPFQSVESFERTLDIVIEMSPDRLSIFNYAHLPERFPSQKRILDTSLPNASTKLAMLKRISERLSEAGYIHIGMDHFAKKSDSLTIAQKNKELKRNFQGYTTHDETDLIAFGTSAISNFNNTYTQNHVNLEMYQKAIENGQLPIVKGYISTEEDLVRQFVIMSLICHFELNLEELKLKFNVSFDSYFAKEIVELHKLEKDNIVKLDHNKLQVTDTGRLLIRCVCMIFDQYLNNGIRYSKVI</sequence>
<comment type="catalytic activity">
    <reaction evidence="13 14">
        <text>coproporphyrinogen III + 2 S-adenosyl-L-methionine = protoporphyrinogen IX + 2 5'-deoxyadenosine + 2 L-methionine + 2 CO2</text>
        <dbReference type="Rhea" id="RHEA:15425"/>
        <dbReference type="ChEBI" id="CHEBI:16526"/>
        <dbReference type="ChEBI" id="CHEBI:17319"/>
        <dbReference type="ChEBI" id="CHEBI:57307"/>
        <dbReference type="ChEBI" id="CHEBI:57309"/>
        <dbReference type="ChEBI" id="CHEBI:57844"/>
        <dbReference type="ChEBI" id="CHEBI:59789"/>
        <dbReference type="EC" id="1.3.98.3"/>
    </reaction>
</comment>
<evidence type="ECO:0000256" key="2">
    <source>
        <dbReference type="ARBA" id="ARBA00004785"/>
    </source>
</evidence>
<keyword evidence="17" id="KW-1185">Reference proteome</keyword>
<evidence type="ECO:0000256" key="5">
    <source>
        <dbReference type="ARBA" id="ARBA00022485"/>
    </source>
</evidence>
<protein>
    <recommendedName>
        <fullName evidence="14">Coproporphyrinogen-III oxidase</fullName>
        <ecNumber evidence="14">1.3.98.3</ecNumber>
    </recommendedName>
</protein>
<keyword evidence="8 14" id="KW-0479">Metal-binding</keyword>
<accession>A0ABT4JQ77</accession>
<evidence type="ECO:0000256" key="10">
    <source>
        <dbReference type="ARBA" id="ARBA00023004"/>
    </source>
</evidence>
<evidence type="ECO:0000256" key="4">
    <source>
        <dbReference type="ARBA" id="ARBA00011245"/>
    </source>
</evidence>
<dbReference type="SFLD" id="SFLDF00277">
    <property type="entry name" value="oxygen-independent_coproporphy"/>
    <property type="match status" value="1"/>
</dbReference>
<dbReference type="Proteomes" id="UP001149719">
    <property type="component" value="Unassembled WGS sequence"/>
</dbReference>
<evidence type="ECO:0000256" key="7">
    <source>
        <dbReference type="ARBA" id="ARBA00022691"/>
    </source>
</evidence>
<evidence type="ECO:0000256" key="9">
    <source>
        <dbReference type="ARBA" id="ARBA00023002"/>
    </source>
</evidence>
<dbReference type="EC" id="1.3.98.3" evidence="14"/>
<dbReference type="Gene3D" id="1.10.10.920">
    <property type="match status" value="1"/>
</dbReference>
<dbReference type="InterPro" id="IPR058240">
    <property type="entry name" value="rSAM_sf"/>
</dbReference>
<dbReference type="NCBIfam" id="TIGR00538">
    <property type="entry name" value="hemN"/>
    <property type="match status" value="1"/>
</dbReference>
<evidence type="ECO:0000256" key="6">
    <source>
        <dbReference type="ARBA" id="ARBA00022490"/>
    </source>
</evidence>
<comment type="similarity">
    <text evidence="3 14">Belongs to the anaerobic coproporphyrinogen-III oxidase family.</text>
</comment>
<dbReference type="InterPro" id="IPR004558">
    <property type="entry name" value="Coprogen_oxidase_HemN"/>
</dbReference>
<dbReference type="SMART" id="SM00729">
    <property type="entry name" value="Elp3"/>
    <property type="match status" value="1"/>
</dbReference>
<evidence type="ECO:0000256" key="1">
    <source>
        <dbReference type="ARBA" id="ARBA00004496"/>
    </source>
</evidence>
<comment type="cofactor">
    <cofactor evidence="14">
        <name>[4Fe-4S] cluster</name>
        <dbReference type="ChEBI" id="CHEBI:49883"/>
    </cofactor>
    <text evidence="14">Binds 1 [4Fe-4S] cluster. The cluster is coordinated with 3 cysteines and an exchangeable S-adenosyl-L-methionine.</text>
</comment>